<keyword evidence="2" id="KW-0472">Membrane</keyword>
<dbReference type="EMBL" id="BAABUJ010000028">
    <property type="protein sequence ID" value="GAA5803397.1"/>
    <property type="molecule type" value="Genomic_DNA"/>
</dbReference>
<feature type="transmembrane region" description="Helical" evidence="2">
    <location>
        <begin position="190"/>
        <end position="210"/>
    </location>
</feature>
<feature type="region of interest" description="Disordered" evidence="1">
    <location>
        <begin position="1"/>
        <end position="24"/>
    </location>
</feature>
<keyword evidence="4" id="KW-1185">Reference proteome</keyword>
<reference evidence="3 4" key="1">
    <citation type="submission" date="2024-04" db="EMBL/GenBank/DDBJ databases">
        <title>genome sequences of Mucor flavus KT1a and Helicostylum pulchrum KT1b strains isolation_sourced from the surface of a dry-aged beef.</title>
        <authorList>
            <person name="Toyotome T."/>
            <person name="Hosono M."/>
            <person name="Torimaru M."/>
            <person name="Fukuda K."/>
            <person name="Mikami N."/>
        </authorList>
    </citation>
    <scope>NUCLEOTIDE SEQUENCE [LARGE SCALE GENOMIC DNA]</scope>
    <source>
        <strain evidence="3 4">KT1b</strain>
    </source>
</reference>
<accession>A0ABP9Y8U8</accession>
<protein>
    <submittedName>
        <fullName evidence="3">Uncharacterized protein</fullName>
    </submittedName>
</protein>
<evidence type="ECO:0000256" key="1">
    <source>
        <dbReference type="SAM" id="MobiDB-lite"/>
    </source>
</evidence>
<evidence type="ECO:0000256" key="2">
    <source>
        <dbReference type="SAM" id="Phobius"/>
    </source>
</evidence>
<name>A0ABP9Y8U8_9FUNG</name>
<comment type="caution">
    <text evidence="3">The sequence shown here is derived from an EMBL/GenBank/DDBJ whole genome shotgun (WGS) entry which is preliminary data.</text>
</comment>
<proteinExistence type="predicted"/>
<keyword evidence="2" id="KW-0812">Transmembrane</keyword>
<evidence type="ECO:0000313" key="3">
    <source>
        <dbReference type="EMBL" id="GAA5803397.1"/>
    </source>
</evidence>
<dbReference type="Proteomes" id="UP001476247">
    <property type="component" value="Unassembled WGS sequence"/>
</dbReference>
<organism evidence="3 4">
    <name type="scientific">Helicostylum pulchrum</name>
    <dbReference type="NCBI Taxonomy" id="562976"/>
    <lineage>
        <taxon>Eukaryota</taxon>
        <taxon>Fungi</taxon>
        <taxon>Fungi incertae sedis</taxon>
        <taxon>Mucoromycota</taxon>
        <taxon>Mucoromycotina</taxon>
        <taxon>Mucoromycetes</taxon>
        <taxon>Mucorales</taxon>
        <taxon>Mucorineae</taxon>
        <taxon>Mucoraceae</taxon>
        <taxon>Helicostylum</taxon>
    </lineage>
</organism>
<sequence length="324" mass="36675">MMSEITNTEHITKRHRRHTIARPASALALISDSSASEDEDGEDHDQFDRISDILSNLIQEANEAVNYEKATTITSIPLVRKLSSSTVESVQRKRLHKTSRPVSYPSSSSLISVRRRSSATIVPRPSVTNLSTRTTVVKRQKSGDEIMESFKRLDSSLAMIDSLSRDLVPEKVTWEITKKPMISTPFDSRLSALLLLPLLHVPHALISMVFDTIASPDNNIGNNNTLGGMVVWAFIFAITNLVVDKAVNTPKNPMSTTKLLPGTFDQQQIKTIQNKKRPKMYKKRNSRQQQLYFQQQQQQQSQPQQQPPIHLLERKSILLRRNSL</sequence>
<keyword evidence="2" id="KW-1133">Transmembrane helix</keyword>
<gene>
    <name evidence="3" type="ORF">HPULCUR_008876</name>
</gene>
<evidence type="ECO:0000313" key="4">
    <source>
        <dbReference type="Proteomes" id="UP001476247"/>
    </source>
</evidence>
<feature type="transmembrane region" description="Helical" evidence="2">
    <location>
        <begin position="225"/>
        <end position="243"/>
    </location>
</feature>